<evidence type="ECO:0000313" key="6">
    <source>
        <dbReference type="EMBL" id="OWZ17119.1"/>
    </source>
</evidence>
<dbReference type="FunFam" id="1.25.40.180:FF:000152">
    <property type="entry name" value="Uncharacterized protein"/>
    <property type="match status" value="1"/>
</dbReference>
<comment type="similarity">
    <text evidence="1">Belongs to the eukaryotic initiation factor 4G family.</text>
</comment>
<dbReference type="Gene3D" id="1.25.40.180">
    <property type="match status" value="4"/>
</dbReference>
<evidence type="ECO:0000256" key="2">
    <source>
        <dbReference type="ARBA" id="ARBA00022540"/>
    </source>
</evidence>
<dbReference type="GO" id="GO:0003743">
    <property type="term" value="F:translation initiation factor activity"/>
    <property type="evidence" value="ECO:0007669"/>
    <property type="project" value="UniProtKB-KW"/>
</dbReference>
<keyword evidence="2" id="KW-0396">Initiation factor</keyword>
<dbReference type="InterPro" id="IPR003890">
    <property type="entry name" value="MIF4G-like_typ-3"/>
</dbReference>
<dbReference type="GO" id="GO:0003729">
    <property type="term" value="F:mRNA binding"/>
    <property type="evidence" value="ECO:0007669"/>
    <property type="project" value="TreeGrafter"/>
</dbReference>
<keyword evidence="3" id="KW-0648">Protein biosynthesis</keyword>
<sequence length="1072" mass="120751">MIEHQDARTREYYAKLDKENAEREAARRAAPFKSSLTSSIEPGTAKIQSSLAASIDTAPPRTLKSSLVASMETRPVRTLKSSLAAALAPSRSTRTRAKKLQYALAELKRTNGHCYDVLIREDRLMEFALPKPTDLPDMKIVEVIQVRDPRSVTKRSSGRLGAAYGIGRSIGGSIRKGERVSGSRGSRSQGDLRDGKRDRQGRGGRGSRGGLVEAVEEAVVVVATVDLHRHLYMMPLTVSENRWKPTKEKDVSVLEKTLNHVKSLLNKLTREKFAKLTNELCAVDIDSFVLLGSIVSIIMDKALEEPNFANVYADLCKEFHTRTMKISWGFLSVLSSEGGSFYWTAIDKTTFTPFVGPFDSPRSCLEDIATPESTTSSTCGCESIPSVQFRRHGDYLIAVGEKETGAFYYAKRKISDIEDDEPFGGPFESAEAARYAATTQTTFTRLLVNRCQGEFEKTNKHIGSHQEKKNEDVDPRRREILAMRAKAKMLGNIRFIGELYKVDLIKQSGVQGCIFYLLGLELIPGEDGQEVQAQAVRFPDEGDLEALCKMLATTGKKFDQPKTKTIMKIIILRMVELSNDTKLPSRARFLVKDVLETRDHMWEPRRKEMQQQTLEEVRREAQKLQQQGKNAQHDDVTRRRHKTRISSAQLAKQSSNLIVAKKEEELDEADEPAHDETKEMSPAQMSTRIKSIIQEFISIVDLDEATTCVQELPMTYHVEFAEQAINTALEGKANEREHAVELLVGLYERGALDANSIQAALVNVMEFLEDMKIDLPLIHQYSALIFGRLVAAGCFGLSWIISEALAHCVECKLTSQVFPEVLSVVEMESDVRTVIRMLTDEEITPESVLPAAMRGNEADVEAYLREYGIEEIFDGDDEEDEFDPETAHKMRSTLEEYLSVKDFNEVVQCIEELEVVPDRWQHFVHITLEFSIEAKQSVRKDVAELLVQLFTREKVTSEDFEAAIEIILDDYDDLRVDIPQLAVSLSELWTPLFAKDALSVRWLSEACSHLVESGRAIDVLDAMLSAFEAQDGKDALLIWWKEQADVDEIWAQISQEGQNQDERISKWKAALQ</sequence>
<dbReference type="Proteomes" id="UP000198211">
    <property type="component" value="Unassembled WGS sequence"/>
</dbReference>
<dbReference type="SUPFAM" id="SSF48371">
    <property type="entry name" value="ARM repeat"/>
    <property type="match status" value="4"/>
</dbReference>
<dbReference type="OrthoDB" id="514777at2759"/>
<dbReference type="InterPro" id="IPR003891">
    <property type="entry name" value="Initiation_fac_eIF4g_MI"/>
</dbReference>
<dbReference type="PANTHER" id="PTHR23253:SF9">
    <property type="entry name" value="EUKARYOTIC TRANSLATION INITIATION FACTOR 4 GAMMA 2"/>
    <property type="match status" value="1"/>
</dbReference>
<dbReference type="EMBL" id="NBNE01000809">
    <property type="protein sequence ID" value="OWZ17119.1"/>
    <property type="molecule type" value="Genomic_DNA"/>
</dbReference>
<feature type="domain" description="MI" evidence="5">
    <location>
        <begin position="885"/>
        <end position="1008"/>
    </location>
</feature>
<dbReference type="PANTHER" id="PTHR23253">
    <property type="entry name" value="EUKARYOTIC TRANSLATION INITIATION FACTOR 4 GAMMA"/>
    <property type="match status" value="1"/>
</dbReference>
<dbReference type="GO" id="GO:0016281">
    <property type="term" value="C:eukaryotic translation initiation factor 4F complex"/>
    <property type="evidence" value="ECO:0007669"/>
    <property type="project" value="TreeGrafter"/>
</dbReference>
<feature type="region of interest" description="Disordered" evidence="4">
    <location>
        <begin position="662"/>
        <end position="684"/>
    </location>
</feature>
<feature type="region of interest" description="Disordered" evidence="4">
    <location>
        <begin position="624"/>
        <end position="647"/>
    </location>
</feature>
<evidence type="ECO:0000256" key="1">
    <source>
        <dbReference type="ARBA" id="ARBA00005775"/>
    </source>
</evidence>
<dbReference type="STRING" id="4795.A0A225WJ23"/>
<feature type="compositionally biased region" description="Basic and acidic residues" evidence="4">
    <location>
        <begin position="190"/>
        <end position="201"/>
    </location>
</feature>
<dbReference type="PROSITE" id="PS51366">
    <property type="entry name" value="MI"/>
    <property type="match status" value="2"/>
</dbReference>
<organism evidence="6 7">
    <name type="scientific">Phytophthora megakarya</name>
    <dbReference type="NCBI Taxonomy" id="4795"/>
    <lineage>
        <taxon>Eukaryota</taxon>
        <taxon>Sar</taxon>
        <taxon>Stramenopiles</taxon>
        <taxon>Oomycota</taxon>
        <taxon>Peronosporomycetes</taxon>
        <taxon>Peronosporales</taxon>
        <taxon>Peronosporaceae</taxon>
        <taxon>Phytophthora</taxon>
    </lineage>
</organism>
<feature type="region of interest" description="Disordered" evidence="4">
    <location>
        <begin position="174"/>
        <end position="209"/>
    </location>
</feature>
<evidence type="ECO:0000256" key="4">
    <source>
        <dbReference type="SAM" id="MobiDB-lite"/>
    </source>
</evidence>
<proteinExistence type="inferred from homology"/>
<evidence type="ECO:0000259" key="5">
    <source>
        <dbReference type="PROSITE" id="PS51366"/>
    </source>
</evidence>
<reference evidence="7" key="1">
    <citation type="submission" date="2017-03" db="EMBL/GenBank/DDBJ databases">
        <title>Phytopthora megakarya and P. palmivora, two closely related causual agents of cacao black pod achieved similar genome size and gene model numbers by different mechanisms.</title>
        <authorList>
            <person name="Ali S."/>
            <person name="Shao J."/>
            <person name="Larry D.J."/>
            <person name="Kronmiller B."/>
            <person name="Shen D."/>
            <person name="Strem M.D."/>
            <person name="Melnick R.L."/>
            <person name="Guiltinan M.J."/>
            <person name="Tyler B.M."/>
            <person name="Meinhardt L.W."/>
            <person name="Bailey B.A."/>
        </authorList>
    </citation>
    <scope>NUCLEOTIDE SEQUENCE [LARGE SCALE GENOMIC DNA]</scope>
    <source>
        <strain evidence="7">zdho120</strain>
    </source>
</reference>
<accession>A0A225WJ23</accession>
<dbReference type="InterPro" id="IPR016024">
    <property type="entry name" value="ARM-type_fold"/>
</dbReference>
<evidence type="ECO:0000256" key="3">
    <source>
        <dbReference type="ARBA" id="ARBA00022917"/>
    </source>
</evidence>
<dbReference type="Pfam" id="PF02854">
    <property type="entry name" value="MIF4G"/>
    <property type="match status" value="2"/>
</dbReference>
<gene>
    <name evidence="6" type="ORF">PHMEG_0008985</name>
</gene>
<name>A0A225WJ23_9STRA</name>
<protein>
    <recommendedName>
        <fullName evidence="5">MI domain-containing protein</fullName>
    </recommendedName>
</protein>
<feature type="domain" description="MI" evidence="5">
    <location>
        <begin position="684"/>
        <end position="805"/>
    </location>
</feature>
<comment type="caution">
    <text evidence="6">The sequence shown here is derived from an EMBL/GenBank/DDBJ whole genome shotgun (WGS) entry which is preliminary data.</text>
</comment>
<dbReference type="SMART" id="SM00543">
    <property type="entry name" value="MIF4G"/>
    <property type="match status" value="1"/>
</dbReference>
<keyword evidence="7" id="KW-1185">Reference proteome</keyword>
<dbReference type="AlphaFoldDB" id="A0A225WJ23"/>
<evidence type="ECO:0000313" key="7">
    <source>
        <dbReference type="Proteomes" id="UP000198211"/>
    </source>
</evidence>
<dbReference type="Pfam" id="PF02847">
    <property type="entry name" value="MA3"/>
    <property type="match status" value="2"/>
</dbReference>
<dbReference type="SMART" id="SM00544">
    <property type="entry name" value="MA3"/>
    <property type="match status" value="2"/>
</dbReference>